<proteinExistence type="predicted"/>
<accession>A0A2T7DD15</accession>
<dbReference type="SUPFAM" id="SSF53474">
    <property type="entry name" value="alpha/beta-Hydrolases"/>
    <property type="match status" value="1"/>
</dbReference>
<name>A0A2T7DD15_9POAL</name>
<dbReference type="Gramene" id="PUZ53464">
    <property type="protein sequence ID" value="PUZ53464"/>
    <property type="gene ID" value="GQ55_5G054000"/>
</dbReference>
<evidence type="ECO:0000313" key="5">
    <source>
        <dbReference type="Proteomes" id="UP000244336"/>
    </source>
</evidence>
<evidence type="ECO:0000313" key="4">
    <source>
        <dbReference type="EMBL" id="PUZ53464.1"/>
    </source>
</evidence>
<feature type="domain" description="Fungal lipase-type" evidence="2">
    <location>
        <begin position="428"/>
        <end position="590"/>
    </location>
</feature>
<dbReference type="Proteomes" id="UP000244336">
    <property type="component" value="Chromosome 5"/>
</dbReference>
<protein>
    <submittedName>
        <fullName evidence="4">Uncharacterized protein</fullName>
    </submittedName>
</protein>
<dbReference type="InterPro" id="IPR002921">
    <property type="entry name" value="Fungal_lipase-type"/>
</dbReference>
<reference evidence="4 5" key="1">
    <citation type="submission" date="2018-04" db="EMBL/GenBank/DDBJ databases">
        <title>WGS assembly of Panicum hallii var. hallii HAL2.</title>
        <authorList>
            <person name="Lovell J."/>
            <person name="Jenkins J."/>
            <person name="Lowry D."/>
            <person name="Mamidi S."/>
            <person name="Sreedasyam A."/>
            <person name="Weng X."/>
            <person name="Barry K."/>
            <person name="Bonette J."/>
            <person name="Campitelli B."/>
            <person name="Daum C."/>
            <person name="Gordon S."/>
            <person name="Gould B."/>
            <person name="Lipzen A."/>
            <person name="MacQueen A."/>
            <person name="Palacio-Mejia J."/>
            <person name="Plott C."/>
            <person name="Shakirov E."/>
            <person name="Shu S."/>
            <person name="Yoshinaga Y."/>
            <person name="Zane M."/>
            <person name="Rokhsar D."/>
            <person name="Grimwood J."/>
            <person name="Schmutz J."/>
            <person name="Juenger T."/>
        </authorList>
    </citation>
    <scope>NUCLEOTIDE SEQUENCE [LARGE SCALE GENOMIC DNA]</scope>
    <source>
        <strain evidence="5">cv. HAL2</strain>
    </source>
</reference>
<dbReference type="PANTHER" id="PTHR47030">
    <property type="entry name" value="LIPASE CLASS 3 FAMILY PROTEIN"/>
    <property type="match status" value="1"/>
</dbReference>
<dbReference type="OrthoDB" id="438440at2759"/>
<keyword evidence="1" id="KW-0472">Membrane</keyword>
<dbReference type="CDD" id="cd00519">
    <property type="entry name" value="Lipase_3"/>
    <property type="match status" value="1"/>
</dbReference>
<dbReference type="GO" id="GO:0006629">
    <property type="term" value="P:lipid metabolic process"/>
    <property type="evidence" value="ECO:0007669"/>
    <property type="project" value="InterPro"/>
</dbReference>
<dbReference type="Pfam" id="PF24057">
    <property type="entry name" value="DUF7358"/>
    <property type="match status" value="1"/>
</dbReference>
<dbReference type="PANTHER" id="PTHR47030:SF4">
    <property type="entry name" value="FUNGAL LIPASE-LIKE DOMAIN-CONTAINING PROTEIN"/>
    <property type="match status" value="1"/>
</dbReference>
<evidence type="ECO:0000259" key="3">
    <source>
        <dbReference type="Pfam" id="PF24057"/>
    </source>
</evidence>
<keyword evidence="1" id="KW-1133">Transmembrane helix</keyword>
<evidence type="ECO:0000259" key="2">
    <source>
        <dbReference type="Pfam" id="PF01764"/>
    </source>
</evidence>
<dbReference type="Pfam" id="PF01764">
    <property type="entry name" value="Lipase_3"/>
    <property type="match status" value="1"/>
</dbReference>
<dbReference type="InterPro" id="IPR055782">
    <property type="entry name" value="DUF7358"/>
</dbReference>
<dbReference type="Gene3D" id="3.40.50.1820">
    <property type="entry name" value="alpha/beta hydrolase"/>
    <property type="match status" value="1"/>
</dbReference>
<keyword evidence="1" id="KW-0812">Transmembrane</keyword>
<feature type="transmembrane region" description="Helical" evidence="1">
    <location>
        <begin position="136"/>
        <end position="162"/>
    </location>
</feature>
<gene>
    <name evidence="4" type="ORF">GQ55_5G054000</name>
</gene>
<dbReference type="InterPro" id="IPR029058">
    <property type="entry name" value="AB_hydrolase_fold"/>
</dbReference>
<feature type="transmembrane region" description="Helical" evidence="1">
    <location>
        <begin position="182"/>
        <end position="201"/>
    </location>
</feature>
<feature type="transmembrane region" description="Helical" evidence="1">
    <location>
        <begin position="95"/>
        <end position="115"/>
    </location>
</feature>
<organism evidence="4 5">
    <name type="scientific">Panicum hallii var. hallii</name>
    <dbReference type="NCBI Taxonomy" id="1504633"/>
    <lineage>
        <taxon>Eukaryota</taxon>
        <taxon>Viridiplantae</taxon>
        <taxon>Streptophyta</taxon>
        <taxon>Embryophyta</taxon>
        <taxon>Tracheophyta</taxon>
        <taxon>Spermatophyta</taxon>
        <taxon>Magnoliopsida</taxon>
        <taxon>Liliopsida</taxon>
        <taxon>Poales</taxon>
        <taxon>Poaceae</taxon>
        <taxon>PACMAD clade</taxon>
        <taxon>Panicoideae</taxon>
        <taxon>Panicodae</taxon>
        <taxon>Paniceae</taxon>
        <taxon>Panicinae</taxon>
        <taxon>Panicum</taxon>
        <taxon>Panicum sect. Panicum</taxon>
    </lineage>
</organism>
<keyword evidence="5" id="KW-1185">Reference proteome</keyword>
<dbReference type="AlphaFoldDB" id="A0A2T7DD15"/>
<evidence type="ECO:0000256" key="1">
    <source>
        <dbReference type="SAM" id="Phobius"/>
    </source>
</evidence>
<sequence length="867" mass="94224">MPSQCWPRAPPLHLVASAAAPPSRGGTRMAAGVLSTVRWATACAALLNAAAASAGAAVAAVALRRCGGGGALGPAAAVASAASAARLLASAVAGFAQGAAASAIAAGAIGAHVDSERDLRQLSRLRYKRWLWWTRFGMVITMLQFVSAIYLMCIIMKDILAGGSLKQCFSGQNQGNNDWKRILIITFLVSMWVAIIVQCATGSDVLRWRSFYASHDIAWRAHYREVFDHGIREVLCCLGRVKYSSVLEDDDICVVAKLLGDLMAYRASGTGHLELVAGLSLLQKSKLSTVISKELVEAPQDLIQEAVLFHPFAEAAYTVIPYMLALSPFQFLPDTLKVFSFQGPLLDFGRNPVMFPCVWLNRQGVLTPWTRLRRPILEGDNCWRGHAAAFLKYANVAPEVLRKGRVSQTKREAAYFVVVLHDLSTVIIAIRGTETPEDVITDGLCKECNLTMDDLDGLINSDQLSPQLKNTVLSSFPHYGHAGIVESARELYAVLEGQPIHQDKSDTVTAGFLSSLLGDGCECNGYNIEIVGHSLGGSVAALLGIKLYKRFPNLHVYAYGAAPCVDYVIADACSQFVTSIVHNDEFSARLSMNSVIRLRSLAVKALSKTSPNSAKVGKIVGGIMNARTDEENAIEHCASIGALQTASEPKLSNDQMRGRNPMHTIRGGLFLFGKAISCLVNTPKYRISSTAAINYELGRSRMTTASDGGKCIVVSRGFSDVSHCGEASSAHRENGIREGDFYERGEGYRLPRFNNGTELTSASNDHISTISSSEGQSPEVYLPGLVVHVVPVKESTSPLQKTTVTRRKNKCYKAFIANRKDFMDLVVTPRMFLDHLPWRCQYAMQKVIETRKREQLTHDTSAAEDAV</sequence>
<feature type="domain" description="DUF7358" evidence="3">
    <location>
        <begin position="34"/>
        <end position="265"/>
    </location>
</feature>
<dbReference type="EMBL" id="CM009753">
    <property type="protein sequence ID" value="PUZ53464.1"/>
    <property type="molecule type" value="Genomic_DNA"/>
</dbReference>
<dbReference type="STRING" id="1504633.A0A2T7DD15"/>